<reference evidence="3 4" key="1">
    <citation type="journal article" date="2012" name="New Phytol.">
        <title>Insight into trade-off between wood decay and parasitism from the genome of a fungal forest pathogen.</title>
        <authorList>
            <person name="Olson A."/>
            <person name="Aerts A."/>
            <person name="Asiegbu F."/>
            <person name="Belbahri L."/>
            <person name="Bouzid O."/>
            <person name="Broberg A."/>
            <person name="Canback B."/>
            <person name="Coutinho P.M."/>
            <person name="Cullen D."/>
            <person name="Dalman K."/>
            <person name="Deflorio G."/>
            <person name="van Diepen L.T."/>
            <person name="Dunand C."/>
            <person name="Duplessis S."/>
            <person name="Durling M."/>
            <person name="Gonthier P."/>
            <person name="Grimwood J."/>
            <person name="Fossdal C.G."/>
            <person name="Hansson D."/>
            <person name="Henrissat B."/>
            <person name="Hietala A."/>
            <person name="Himmelstrand K."/>
            <person name="Hoffmeister D."/>
            <person name="Hogberg N."/>
            <person name="James T.Y."/>
            <person name="Karlsson M."/>
            <person name="Kohler A."/>
            <person name="Kues U."/>
            <person name="Lee Y.H."/>
            <person name="Lin Y.C."/>
            <person name="Lind M."/>
            <person name="Lindquist E."/>
            <person name="Lombard V."/>
            <person name="Lucas S."/>
            <person name="Lunden K."/>
            <person name="Morin E."/>
            <person name="Murat C."/>
            <person name="Park J."/>
            <person name="Raffaello T."/>
            <person name="Rouze P."/>
            <person name="Salamov A."/>
            <person name="Schmutz J."/>
            <person name="Solheim H."/>
            <person name="Stahlberg J."/>
            <person name="Velez H."/>
            <person name="de Vries R.P."/>
            <person name="Wiebenga A."/>
            <person name="Woodward S."/>
            <person name="Yakovlev I."/>
            <person name="Garbelotto M."/>
            <person name="Martin F."/>
            <person name="Grigoriev I.V."/>
            <person name="Stenlid J."/>
        </authorList>
    </citation>
    <scope>NUCLEOTIDE SEQUENCE [LARGE SCALE GENOMIC DNA]</scope>
    <source>
        <strain evidence="3 4">TC 32-1</strain>
    </source>
</reference>
<dbReference type="AlphaFoldDB" id="W4KJ58"/>
<dbReference type="PANTHER" id="PTHR24362:SF309">
    <property type="entry name" value="PROTEIN KINASE DOMAIN-CONTAINING PROTEIN"/>
    <property type="match status" value="1"/>
</dbReference>
<feature type="domain" description="Protein kinase" evidence="2">
    <location>
        <begin position="47"/>
        <end position="326"/>
    </location>
</feature>
<dbReference type="InterPro" id="IPR011009">
    <property type="entry name" value="Kinase-like_dom_sf"/>
</dbReference>
<dbReference type="Proteomes" id="UP000030671">
    <property type="component" value="Unassembled WGS sequence"/>
</dbReference>
<dbReference type="Pfam" id="PF00069">
    <property type="entry name" value="Pkinase"/>
    <property type="match status" value="1"/>
</dbReference>
<dbReference type="GO" id="GO:0004672">
    <property type="term" value="F:protein kinase activity"/>
    <property type="evidence" value="ECO:0007669"/>
    <property type="project" value="InterPro"/>
</dbReference>
<organism evidence="3 4">
    <name type="scientific">Heterobasidion irregulare (strain TC 32-1)</name>
    <dbReference type="NCBI Taxonomy" id="747525"/>
    <lineage>
        <taxon>Eukaryota</taxon>
        <taxon>Fungi</taxon>
        <taxon>Dikarya</taxon>
        <taxon>Basidiomycota</taxon>
        <taxon>Agaricomycotina</taxon>
        <taxon>Agaricomycetes</taxon>
        <taxon>Russulales</taxon>
        <taxon>Bondarzewiaceae</taxon>
        <taxon>Heterobasidion</taxon>
        <taxon>Heterobasidion annosum species complex</taxon>
    </lineage>
</organism>
<gene>
    <name evidence="3" type="ORF">HETIRDRAFT_115052</name>
</gene>
<protein>
    <recommendedName>
        <fullName evidence="2">Protein kinase domain-containing protein</fullName>
    </recommendedName>
</protein>
<dbReference type="GO" id="GO:0005524">
    <property type="term" value="F:ATP binding"/>
    <property type="evidence" value="ECO:0007669"/>
    <property type="project" value="InterPro"/>
</dbReference>
<sequence length="326" mass="37676">MSRDHNFDTDTASNSSSNSSSEDEDEVNRRICPDWERHREIIEQRGFHLDTVRDVKHFYEVYWGEEGTKHCAEYSRICNLPDDSALCKDPGLHDNLFRGRRVKDGTRIMVKAVHLRSRELDVTRFLSSPPLRSNTMNHCIPVLDLIEIRAHDMAFIVMEEWSSQLIPDAPCCLRLFLMAVRSCIEHIAFMHLHGIAHLDISLRNLVTDYQGHYACIDFELSRRYGPLDRPRIQGVRGTELPPELERGESSDPFKVDVWALGAVIIKACQLTGYILPELIIITNSMLHEEQRRRPAAMDVLKSFDKMITNIGDQQWHDCSKRTVHQV</sequence>
<dbReference type="STRING" id="747525.W4KJ58"/>
<accession>W4KJ58</accession>
<dbReference type="SMART" id="SM00220">
    <property type="entry name" value="S_TKc"/>
    <property type="match status" value="1"/>
</dbReference>
<dbReference type="eggNOG" id="ENOG502SM2J">
    <property type="taxonomic scope" value="Eukaryota"/>
</dbReference>
<feature type="region of interest" description="Disordered" evidence="1">
    <location>
        <begin position="1"/>
        <end position="28"/>
    </location>
</feature>
<dbReference type="InterPro" id="IPR000719">
    <property type="entry name" value="Prot_kinase_dom"/>
</dbReference>
<evidence type="ECO:0000259" key="2">
    <source>
        <dbReference type="PROSITE" id="PS50011"/>
    </source>
</evidence>
<dbReference type="GeneID" id="20666460"/>
<dbReference type="RefSeq" id="XP_009542693.1">
    <property type="nucleotide sequence ID" value="XM_009544398.1"/>
</dbReference>
<evidence type="ECO:0000256" key="1">
    <source>
        <dbReference type="SAM" id="MobiDB-lite"/>
    </source>
</evidence>
<evidence type="ECO:0000313" key="3">
    <source>
        <dbReference type="EMBL" id="ETW85883.1"/>
    </source>
</evidence>
<dbReference type="OrthoDB" id="5987198at2759"/>
<dbReference type="EMBL" id="KI925455">
    <property type="protein sequence ID" value="ETW85883.1"/>
    <property type="molecule type" value="Genomic_DNA"/>
</dbReference>
<dbReference type="HOGENOM" id="CLU_847625_0_0_1"/>
<dbReference type="PROSITE" id="PS50011">
    <property type="entry name" value="PROTEIN_KINASE_DOM"/>
    <property type="match status" value="1"/>
</dbReference>
<dbReference type="PANTHER" id="PTHR24362">
    <property type="entry name" value="SERINE/THREONINE-PROTEIN KINASE NEK"/>
    <property type="match status" value="1"/>
</dbReference>
<keyword evidence="4" id="KW-1185">Reference proteome</keyword>
<dbReference type="KEGG" id="hir:HETIRDRAFT_115052"/>
<dbReference type="SUPFAM" id="SSF56112">
    <property type="entry name" value="Protein kinase-like (PK-like)"/>
    <property type="match status" value="1"/>
</dbReference>
<evidence type="ECO:0000313" key="4">
    <source>
        <dbReference type="Proteomes" id="UP000030671"/>
    </source>
</evidence>
<dbReference type="Gene3D" id="1.10.510.10">
    <property type="entry name" value="Transferase(Phosphotransferase) domain 1"/>
    <property type="match status" value="1"/>
</dbReference>
<proteinExistence type="predicted"/>
<name>W4KJ58_HETIT</name>
<dbReference type="InParanoid" id="W4KJ58"/>